<dbReference type="STRING" id="592050.SAMN05421875_10736"/>
<protein>
    <submittedName>
        <fullName evidence="7">DnaK suppressor protein</fullName>
    </submittedName>
</protein>
<keyword evidence="1" id="KW-0479">Metal-binding</keyword>
<evidence type="ECO:0000256" key="5">
    <source>
        <dbReference type="SAM" id="MobiDB-lite"/>
    </source>
</evidence>
<dbReference type="PROSITE" id="PS51128">
    <property type="entry name" value="ZF_DKSA_2"/>
    <property type="match status" value="1"/>
</dbReference>
<sequence>MNTTLTAAQREELKALLLAARRSLESQMQQNRENLAPPAADQDGIEQGNVVREVDQALTNIDAADVKRIDHALEAMEDGSYGLCAECGCAIPFERLKIEPQTQHCVACKSRWEQGKGHAKTHA</sequence>
<dbReference type="PANTHER" id="PTHR33823">
    <property type="entry name" value="RNA POLYMERASE-BINDING TRANSCRIPTION FACTOR DKSA-RELATED"/>
    <property type="match status" value="1"/>
</dbReference>
<evidence type="ECO:0000256" key="2">
    <source>
        <dbReference type="ARBA" id="ARBA00022771"/>
    </source>
</evidence>
<dbReference type="AlphaFoldDB" id="A0A1H3Z7T2"/>
<evidence type="ECO:0000256" key="1">
    <source>
        <dbReference type="ARBA" id="ARBA00022723"/>
    </source>
</evidence>
<dbReference type="SUPFAM" id="SSF109635">
    <property type="entry name" value="DnaK suppressor protein DksA, alpha-hairpin domain"/>
    <property type="match status" value="1"/>
</dbReference>
<dbReference type="GO" id="GO:0008270">
    <property type="term" value="F:zinc ion binding"/>
    <property type="evidence" value="ECO:0007669"/>
    <property type="project" value="UniProtKB-KW"/>
</dbReference>
<accession>A0A1H3Z7T2</accession>
<organism evidence="7 8">
    <name type="scientific">Acidovorax soli</name>
    <dbReference type="NCBI Taxonomy" id="592050"/>
    <lineage>
        <taxon>Bacteria</taxon>
        <taxon>Pseudomonadati</taxon>
        <taxon>Pseudomonadota</taxon>
        <taxon>Betaproteobacteria</taxon>
        <taxon>Burkholderiales</taxon>
        <taxon>Comamonadaceae</taxon>
        <taxon>Acidovorax</taxon>
    </lineage>
</organism>
<keyword evidence="8" id="KW-1185">Reference proteome</keyword>
<dbReference type="InterPro" id="IPR037187">
    <property type="entry name" value="DnaK_N"/>
</dbReference>
<dbReference type="Gene3D" id="1.20.120.910">
    <property type="entry name" value="DksA, coiled-coil domain"/>
    <property type="match status" value="1"/>
</dbReference>
<feature type="region of interest" description="Disordered" evidence="5">
    <location>
        <begin position="27"/>
        <end position="47"/>
    </location>
</feature>
<dbReference type="RefSeq" id="WP_092697716.1">
    <property type="nucleotide sequence ID" value="NZ_CAXIQL010000036.1"/>
</dbReference>
<evidence type="ECO:0000256" key="3">
    <source>
        <dbReference type="ARBA" id="ARBA00022833"/>
    </source>
</evidence>
<evidence type="ECO:0000259" key="6">
    <source>
        <dbReference type="Pfam" id="PF01258"/>
    </source>
</evidence>
<keyword evidence="3" id="KW-0862">Zinc</keyword>
<dbReference type="InterPro" id="IPR000962">
    <property type="entry name" value="Znf_DskA_TraR"/>
</dbReference>
<evidence type="ECO:0000313" key="8">
    <source>
        <dbReference type="Proteomes" id="UP000199002"/>
    </source>
</evidence>
<dbReference type="PANTHER" id="PTHR33823:SF4">
    <property type="entry name" value="GENERAL STRESS PROTEIN 16O"/>
    <property type="match status" value="1"/>
</dbReference>
<dbReference type="Proteomes" id="UP000199002">
    <property type="component" value="Unassembled WGS sequence"/>
</dbReference>
<dbReference type="EMBL" id="FNQJ01000007">
    <property type="protein sequence ID" value="SEA19883.1"/>
    <property type="molecule type" value="Genomic_DNA"/>
</dbReference>
<dbReference type="SUPFAM" id="SSF57716">
    <property type="entry name" value="Glucocorticoid receptor-like (DNA-binding domain)"/>
    <property type="match status" value="1"/>
</dbReference>
<name>A0A1H3Z7T2_9BURK</name>
<dbReference type="GeneID" id="34232930"/>
<feature type="zinc finger region" description="dksA C4-type" evidence="4">
    <location>
        <begin position="84"/>
        <end position="108"/>
    </location>
</feature>
<evidence type="ECO:0000313" key="7">
    <source>
        <dbReference type="EMBL" id="SEA19883.1"/>
    </source>
</evidence>
<feature type="domain" description="Zinc finger DksA/TraR C4-type" evidence="6">
    <location>
        <begin position="79"/>
        <end position="111"/>
    </location>
</feature>
<reference evidence="8" key="1">
    <citation type="submission" date="2016-10" db="EMBL/GenBank/DDBJ databases">
        <authorList>
            <person name="Varghese N."/>
            <person name="Submissions S."/>
        </authorList>
    </citation>
    <scope>NUCLEOTIDE SEQUENCE [LARGE SCALE GENOMIC DNA]</scope>
    <source>
        <strain evidence="8">DSM 25157</strain>
    </source>
</reference>
<gene>
    <name evidence="7" type="ORF">SAMN05421875_10736</name>
</gene>
<evidence type="ECO:0000256" key="4">
    <source>
        <dbReference type="PROSITE-ProRule" id="PRU00510"/>
    </source>
</evidence>
<proteinExistence type="predicted"/>
<keyword evidence="2" id="KW-0863">Zinc-finger</keyword>
<dbReference type="Pfam" id="PF01258">
    <property type="entry name" value="zf-dskA_traR"/>
    <property type="match status" value="1"/>
</dbReference>